<evidence type="ECO:0000256" key="1">
    <source>
        <dbReference type="SAM" id="MobiDB-lite"/>
    </source>
</evidence>
<feature type="signal peptide" evidence="2">
    <location>
        <begin position="1"/>
        <end position="26"/>
    </location>
</feature>
<gene>
    <name evidence="3" type="ORF">ACFQ4H_18830</name>
</gene>
<evidence type="ECO:0000313" key="4">
    <source>
        <dbReference type="Proteomes" id="UP001597260"/>
    </source>
</evidence>
<dbReference type="EMBL" id="JBHTMP010000028">
    <property type="protein sequence ID" value="MFD1323148.1"/>
    <property type="molecule type" value="Genomic_DNA"/>
</dbReference>
<evidence type="ECO:0000313" key="3">
    <source>
        <dbReference type="EMBL" id="MFD1323148.1"/>
    </source>
</evidence>
<dbReference type="Proteomes" id="UP001597260">
    <property type="component" value="Unassembled WGS sequence"/>
</dbReference>
<feature type="chain" id="PRO_5046912206" description="Small secreted domain" evidence="2">
    <location>
        <begin position="27"/>
        <end position="65"/>
    </location>
</feature>
<feature type="region of interest" description="Disordered" evidence="1">
    <location>
        <begin position="36"/>
        <end position="65"/>
    </location>
</feature>
<feature type="compositionally biased region" description="Polar residues" evidence="1">
    <location>
        <begin position="47"/>
        <end position="65"/>
    </location>
</feature>
<keyword evidence="4" id="KW-1185">Reference proteome</keyword>
<sequence>MRKAIPLLLAGVVAAAIGLIGSAALAETLTVSPQDAVKKVSPASAETGGSTDTGTQQYPQTYGNR</sequence>
<reference evidence="4" key="1">
    <citation type="journal article" date="2019" name="Int. J. Syst. Evol. Microbiol.">
        <title>The Global Catalogue of Microorganisms (GCM) 10K type strain sequencing project: providing services to taxonomists for standard genome sequencing and annotation.</title>
        <authorList>
            <consortium name="The Broad Institute Genomics Platform"/>
            <consortium name="The Broad Institute Genome Sequencing Center for Infectious Disease"/>
            <person name="Wu L."/>
            <person name="Ma J."/>
        </authorList>
    </citation>
    <scope>NUCLEOTIDE SEQUENCE [LARGE SCALE GENOMIC DNA]</scope>
    <source>
        <strain evidence="4">JCM 31037</strain>
    </source>
</reference>
<evidence type="ECO:0000256" key="2">
    <source>
        <dbReference type="SAM" id="SignalP"/>
    </source>
</evidence>
<keyword evidence="2" id="KW-0732">Signal</keyword>
<accession>A0ABW3YFC4</accession>
<dbReference type="RefSeq" id="WP_377572299.1">
    <property type="nucleotide sequence ID" value="NZ_JBHTMP010000028.1"/>
</dbReference>
<comment type="caution">
    <text evidence="3">The sequence shown here is derived from an EMBL/GenBank/DDBJ whole genome shotgun (WGS) entry which is preliminary data.</text>
</comment>
<name>A0ABW3YFC4_9ACTN</name>
<evidence type="ECO:0008006" key="5">
    <source>
        <dbReference type="Google" id="ProtNLM"/>
    </source>
</evidence>
<organism evidence="3 4">
    <name type="scientific">Micromonospora sonneratiae</name>
    <dbReference type="NCBI Taxonomy" id="1184706"/>
    <lineage>
        <taxon>Bacteria</taxon>
        <taxon>Bacillati</taxon>
        <taxon>Actinomycetota</taxon>
        <taxon>Actinomycetes</taxon>
        <taxon>Micromonosporales</taxon>
        <taxon>Micromonosporaceae</taxon>
        <taxon>Micromonospora</taxon>
    </lineage>
</organism>
<proteinExistence type="predicted"/>
<protein>
    <recommendedName>
        <fullName evidence="5">Small secreted domain</fullName>
    </recommendedName>
</protein>